<reference evidence="2 3" key="1">
    <citation type="journal article" date="2012" name="Eukaryot. Cell">
        <title>Draft genome sequence of CBS 2479, the standard type strain of Trichosporon asahii.</title>
        <authorList>
            <person name="Yang R.Y."/>
            <person name="Li H.T."/>
            <person name="Zhu H."/>
            <person name="Zhou G.P."/>
            <person name="Wang M."/>
            <person name="Wang L."/>
        </authorList>
    </citation>
    <scope>NUCLEOTIDE SEQUENCE [LARGE SCALE GENOMIC DNA]</scope>
    <source>
        <strain evidence="3">ATCC 90039 / CBS 2479 / JCM 2466 / KCTC 7840 / NCYC 2677 / UAMH 7654</strain>
    </source>
</reference>
<gene>
    <name evidence="2" type="ORF">A1Q1_05849</name>
</gene>
<evidence type="ECO:0000313" key="3">
    <source>
        <dbReference type="Proteomes" id="UP000002748"/>
    </source>
</evidence>
<dbReference type="Pfam" id="PF03637">
    <property type="entry name" value="Mob1_phocein"/>
    <property type="match status" value="1"/>
</dbReference>
<dbReference type="RefSeq" id="XP_014176533.1">
    <property type="nucleotide sequence ID" value="XM_014321058.1"/>
</dbReference>
<dbReference type="InterPro" id="IPR036703">
    <property type="entry name" value="MOB_kinase_act_sf"/>
</dbReference>
<dbReference type="OrthoDB" id="8170117at2759"/>
<dbReference type="PANTHER" id="PTHR22599">
    <property type="entry name" value="MPS ONE BINDER KINASE ACTIVATOR-LIKE MOB"/>
    <property type="match status" value="1"/>
</dbReference>
<keyword evidence="1" id="KW-0479">Metal-binding</keyword>
<dbReference type="KEGG" id="tasa:A1Q1_05849"/>
<protein>
    <submittedName>
        <fullName evidence="2">Maintenance of ploidy protein mob2</fullName>
    </submittedName>
</protein>
<dbReference type="Gene3D" id="1.20.140.30">
    <property type="entry name" value="MOB kinase activator"/>
    <property type="match status" value="1"/>
</dbReference>
<dbReference type="EMBL" id="ALBS01000322">
    <property type="protein sequence ID" value="EJT45700.1"/>
    <property type="molecule type" value="Genomic_DNA"/>
</dbReference>
<feature type="binding site" evidence="1">
    <location>
        <position position="237"/>
    </location>
    <ligand>
        <name>Zn(2+)</name>
        <dbReference type="ChEBI" id="CHEBI:29105"/>
    </ligand>
</feature>
<feature type="binding site" evidence="1">
    <location>
        <position position="152"/>
    </location>
    <ligand>
        <name>Zn(2+)</name>
        <dbReference type="ChEBI" id="CHEBI:29105"/>
    </ligand>
</feature>
<name>J4U6E3_TRIAS</name>
<feature type="binding site" evidence="1">
    <location>
        <position position="232"/>
    </location>
    <ligand>
        <name>Zn(2+)</name>
        <dbReference type="ChEBI" id="CHEBI:29105"/>
    </ligand>
</feature>
<feature type="binding site" evidence="1">
    <location>
        <position position="157"/>
    </location>
    <ligand>
        <name>Zn(2+)</name>
        <dbReference type="ChEBI" id="CHEBI:29105"/>
    </ligand>
</feature>
<evidence type="ECO:0000256" key="1">
    <source>
        <dbReference type="PIRSR" id="PIRSR605301-1"/>
    </source>
</evidence>
<dbReference type="HOGENOM" id="CLU_038321_2_0_1"/>
<accession>J4U6E3</accession>
<dbReference type="InterPro" id="IPR005301">
    <property type="entry name" value="MOB_kinase_act_fam"/>
</dbReference>
<dbReference type="VEuPathDB" id="FungiDB:A1Q1_05849"/>
<evidence type="ECO:0000313" key="2">
    <source>
        <dbReference type="EMBL" id="EJT45700.1"/>
    </source>
</evidence>
<comment type="caution">
    <text evidence="2">The sequence shown here is derived from an EMBL/GenBank/DDBJ whole genome shotgun (WGS) entry which is preliminary data.</text>
</comment>
<proteinExistence type="predicted"/>
<dbReference type="AlphaFoldDB" id="J4U6E3"/>
<organism evidence="2 3">
    <name type="scientific">Trichosporon asahii var. asahii (strain ATCC 90039 / CBS 2479 / JCM 2466 / KCTC 7840 / NBRC 103889/ NCYC 2677 / UAMH 7654)</name>
    <name type="common">Yeast</name>
    <dbReference type="NCBI Taxonomy" id="1186058"/>
    <lineage>
        <taxon>Eukaryota</taxon>
        <taxon>Fungi</taxon>
        <taxon>Dikarya</taxon>
        <taxon>Basidiomycota</taxon>
        <taxon>Agaricomycotina</taxon>
        <taxon>Tremellomycetes</taxon>
        <taxon>Trichosporonales</taxon>
        <taxon>Trichosporonaceae</taxon>
        <taxon>Trichosporon</taxon>
    </lineage>
</organism>
<dbReference type="GeneID" id="25989361"/>
<dbReference type="SUPFAM" id="SSF101152">
    <property type="entry name" value="Mob1/phocein"/>
    <property type="match status" value="1"/>
</dbReference>
<sequence>MSGFLNSIGSLPAQPDKAAAVSHGPPTFRAAPAIAASRSGHDTASKCSRVKLTGRRLRAPKRSPVLTMPGGQQYDAPLASPGAEFSGQPASPTGPKPLFLCQPFVKAALVKGSFKTIVAPPKYVDVNEWVAINLFDFYHNLNHFYSALTEFCTIHNCPTMSAGPTLNFLWPDQNQRLVSLPAPTYIDFVMSWLQKLLEDENVFPTKSGRDFPTSFAYTAKHIYKHLFRVFAHLYHAHFEQVVHLSIEAHFNSLFAHFLAFGKEFDLLVMKDLMTPQGMGQGVAELAERWREMGILEA</sequence>
<dbReference type="SMART" id="SM01388">
    <property type="entry name" value="Mob1_phocein"/>
    <property type="match status" value="1"/>
</dbReference>
<keyword evidence="1" id="KW-0862">Zinc</keyword>
<dbReference type="Proteomes" id="UP000002748">
    <property type="component" value="Unassembled WGS sequence"/>
</dbReference>